<reference evidence="2 3" key="1">
    <citation type="submission" date="2019-12" db="EMBL/GenBank/DDBJ databases">
        <title>Chromosome-level assembly of the Caenorhabditis remanei genome.</title>
        <authorList>
            <person name="Teterina A.A."/>
            <person name="Willis J.H."/>
            <person name="Phillips P.C."/>
        </authorList>
    </citation>
    <scope>NUCLEOTIDE SEQUENCE [LARGE SCALE GENOMIC DNA]</scope>
    <source>
        <strain evidence="2 3">PX506</strain>
        <tissue evidence="2">Whole organism</tissue>
    </source>
</reference>
<evidence type="ECO:0000313" key="3">
    <source>
        <dbReference type="Proteomes" id="UP000483820"/>
    </source>
</evidence>
<dbReference type="GeneID" id="9801256"/>
<organism evidence="2 3">
    <name type="scientific">Caenorhabditis remanei</name>
    <name type="common">Caenorhabditis vulgaris</name>
    <dbReference type="NCBI Taxonomy" id="31234"/>
    <lineage>
        <taxon>Eukaryota</taxon>
        <taxon>Metazoa</taxon>
        <taxon>Ecdysozoa</taxon>
        <taxon>Nematoda</taxon>
        <taxon>Chromadorea</taxon>
        <taxon>Rhabditida</taxon>
        <taxon>Rhabditina</taxon>
        <taxon>Rhabditomorpha</taxon>
        <taxon>Rhabditoidea</taxon>
        <taxon>Rhabditidae</taxon>
        <taxon>Peloderinae</taxon>
        <taxon>Caenorhabditis</taxon>
    </lineage>
</organism>
<comment type="caution">
    <text evidence="2">The sequence shown here is derived from an EMBL/GenBank/DDBJ whole genome shotgun (WGS) entry which is preliminary data.</text>
</comment>
<evidence type="ECO:0000313" key="2">
    <source>
        <dbReference type="EMBL" id="KAF1762142.1"/>
    </source>
</evidence>
<dbReference type="RefSeq" id="XP_053587420.1">
    <property type="nucleotide sequence ID" value="XM_053727843.1"/>
</dbReference>
<sequence>MKKSPLADHAITTSVKSTSTPLTIVFSNYPCRKHQGVGVNPHAKNLLSNEVREGLFKEKRKLETLQRERKLKTLRRGSQISKYKHIAMERSQADRNSLEDVYKSRRQAQLKLSESPLTWTPANSDSTFMMSSTQIQIVIVWHNIHSRTNARIQDDSHGPKESNVFMQEGQAVGTQRMLRFRKTRRNLPEGSRAIEGPAQQINRNLIDRNQKPEELGSQVKNLTVRSQEYLTVRSQEGKNHPSVKEVLPRRSAAMKMVAIHILQSQQSQRTPTGVKRPRQAKG</sequence>
<protein>
    <submittedName>
        <fullName evidence="2">Uncharacterized protein</fullName>
    </submittedName>
</protein>
<name>A0A6A5H6Z5_CAERE</name>
<accession>A0A6A5H6Z5</accession>
<dbReference type="KEGG" id="crq:GCK72_010404"/>
<proteinExistence type="predicted"/>
<dbReference type="EMBL" id="WUAV01000003">
    <property type="protein sequence ID" value="KAF1762142.1"/>
    <property type="molecule type" value="Genomic_DNA"/>
</dbReference>
<dbReference type="AlphaFoldDB" id="A0A6A5H6Z5"/>
<gene>
    <name evidence="2" type="ORF">GCK72_010404</name>
</gene>
<feature type="region of interest" description="Disordered" evidence="1">
    <location>
        <begin position="263"/>
        <end position="282"/>
    </location>
</feature>
<dbReference type="Proteomes" id="UP000483820">
    <property type="component" value="Chromosome III"/>
</dbReference>
<dbReference type="CTD" id="9801256"/>
<evidence type="ECO:0000256" key="1">
    <source>
        <dbReference type="SAM" id="MobiDB-lite"/>
    </source>
</evidence>